<accession>A0ABQ6LP23</accession>
<keyword evidence="3" id="KW-0862">Zinc</keyword>
<keyword evidence="4" id="KW-0456">Lyase</keyword>
<evidence type="ECO:0000259" key="5">
    <source>
        <dbReference type="PROSITE" id="PS51891"/>
    </source>
</evidence>
<evidence type="ECO:0000313" key="7">
    <source>
        <dbReference type="Proteomes" id="UP001239909"/>
    </source>
</evidence>
<evidence type="ECO:0000256" key="4">
    <source>
        <dbReference type="ARBA" id="ARBA00023239"/>
    </source>
</evidence>
<reference evidence="6 7" key="1">
    <citation type="submission" date="2023-04" db="EMBL/GenBank/DDBJ databases">
        <title>Marinoamorphus aggregata gen. nov., sp. Nov., isolate from tissue of brittle star Ophioplocus japonicus.</title>
        <authorList>
            <person name="Kawano K."/>
            <person name="Sawayama S."/>
            <person name="Nakagawa S."/>
        </authorList>
    </citation>
    <scope>NUCLEOTIDE SEQUENCE [LARGE SCALE GENOMIC DNA]</scope>
    <source>
        <strain evidence="6 7">NKW23</strain>
    </source>
</reference>
<gene>
    <name evidence="6" type="ORF">LNKW23_41190</name>
</gene>
<dbReference type="InterPro" id="IPR011057">
    <property type="entry name" value="Mss4-like_sf"/>
</dbReference>
<dbReference type="RefSeq" id="WP_285674077.1">
    <property type="nucleotide sequence ID" value="NZ_BSYI01000046.1"/>
</dbReference>
<dbReference type="PANTHER" id="PTHR33337">
    <property type="entry name" value="GFA DOMAIN-CONTAINING PROTEIN"/>
    <property type="match status" value="1"/>
</dbReference>
<evidence type="ECO:0000256" key="1">
    <source>
        <dbReference type="ARBA" id="ARBA00005495"/>
    </source>
</evidence>
<feature type="domain" description="CENP-V/GFA" evidence="5">
    <location>
        <begin position="4"/>
        <end position="119"/>
    </location>
</feature>
<dbReference type="PROSITE" id="PS51891">
    <property type="entry name" value="CENP_V_GFA"/>
    <property type="match status" value="1"/>
</dbReference>
<keyword evidence="2" id="KW-0479">Metal-binding</keyword>
<comment type="similarity">
    <text evidence="1">Belongs to the Gfa family.</text>
</comment>
<dbReference type="Proteomes" id="UP001239909">
    <property type="component" value="Unassembled WGS sequence"/>
</dbReference>
<dbReference type="InterPro" id="IPR006913">
    <property type="entry name" value="CENP-V/GFA"/>
</dbReference>
<evidence type="ECO:0000256" key="2">
    <source>
        <dbReference type="ARBA" id="ARBA00022723"/>
    </source>
</evidence>
<proteinExistence type="inferred from homology"/>
<dbReference type="EMBL" id="BSYI01000046">
    <property type="protein sequence ID" value="GMG84903.1"/>
    <property type="molecule type" value="Genomic_DNA"/>
</dbReference>
<dbReference type="SUPFAM" id="SSF51316">
    <property type="entry name" value="Mss4-like"/>
    <property type="match status" value="1"/>
</dbReference>
<protein>
    <submittedName>
        <fullName evidence="6">GFA family protein</fullName>
    </submittedName>
</protein>
<dbReference type="PANTHER" id="PTHR33337:SF40">
    <property type="entry name" value="CENP-V_GFA DOMAIN-CONTAINING PROTEIN-RELATED"/>
    <property type="match status" value="1"/>
</dbReference>
<organism evidence="6 7">
    <name type="scientific">Paralimibaculum aggregatum</name>
    <dbReference type="NCBI Taxonomy" id="3036245"/>
    <lineage>
        <taxon>Bacteria</taxon>
        <taxon>Pseudomonadati</taxon>
        <taxon>Pseudomonadota</taxon>
        <taxon>Alphaproteobacteria</taxon>
        <taxon>Rhodobacterales</taxon>
        <taxon>Paracoccaceae</taxon>
        <taxon>Paralimibaculum</taxon>
    </lineage>
</organism>
<comment type="caution">
    <text evidence="6">The sequence shown here is derived from an EMBL/GenBank/DDBJ whole genome shotgun (WGS) entry which is preliminary data.</text>
</comment>
<sequence length="138" mass="14751">MAGLRGRCLCGAVRFEGRGAPGGVTPCHCGQCRRWSGGGPFMPVHFAGGVALAEGAALAWYRSSETGERGFCSHCGSSLFWRRPGDPGDWAVSAAALPEGTAHRIARHVWVDDRPGWYDFTDDAPRLTAAECLREDGT</sequence>
<dbReference type="Pfam" id="PF04828">
    <property type="entry name" value="GFA"/>
    <property type="match status" value="1"/>
</dbReference>
<dbReference type="Gene3D" id="3.90.1590.10">
    <property type="entry name" value="glutathione-dependent formaldehyde- activating enzyme (gfa)"/>
    <property type="match status" value="1"/>
</dbReference>
<evidence type="ECO:0000313" key="6">
    <source>
        <dbReference type="EMBL" id="GMG84903.1"/>
    </source>
</evidence>
<name>A0ABQ6LP23_9RHOB</name>
<evidence type="ECO:0000256" key="3">
    <source>
        <dbReference type="ARBA" id="ARBA00022833"/>
    </source>
</evidence>
<keyword evidence="7" id="KW-1185">Reference proteome</keyword>